<keyword evidence="5" id="KW-0547">Nucleotide-binding</keyword>
<dbReference type="InterPro" id="IPR036890">
    <property type="entry name" value="HATPase_C_sf"/>
</dbReference>
<feature type="region of interest" description="Disordered" evidence="9">
    <location>
        <begin position="355"/>
        <end position="375"/>
    </location>
</feature>
<keyword evidence="8" id="KW-0902">Two-component regulatory system</keyword>
<keyword evidence="6 13" id="KW-0418">Kinase</keyword>
<keyword evidence="10" id="KW-1133">Transmembrane helix</keyword>
<feature type="domain" description="Histidine kinase/HSP90-like ATPase" evidence="11">
    <location>
        <begin position="313"/>
        <end position="405"/>
    </location>
</feature>
<evidence type="ECO:0000256" key="2">
    <source>
        <dbReference type="ARBA" id="ARBA00012438"/>
    </source>
</evidence>
<proteinExistence type="predicted"/>
<evidence type="ECO:0000256" key="10">
    <source>
        <dbReference type="SAM" id="Phobius"/>
    </source>
</evidence>
<comment type="caution">
    <text evidence="13">The sequence shown here is derived from an EMBL/GenBank/DDBJ whole genome shotgun (WGS) entry which is preliminary data.</text>
</comment>
<sequence>MAVRRRNRRPTRPRLGSMNAVAESGRRSWHPRATDALLVVVPAVVGGLGLLIRLNLPDAVPSWVAALDLAAGLLGCLALWWRRRFTLPVAGIVVALSAVAESASVAALVALFTVAVHRPTRETAATAGAVLAAIGVFYVLHPVPAAPAWLLIPFVLSGPVVAVAWGLLVRSRRQLIASLRERASMAEVEAGLRAERTQHEARETLAREMHDVLGHRLSLLSVHAGALAFHRDATAEETTRAAEVIRENAHRALQDLREVIGVLRAPVGELPLPGVADVAELIDETRRAGTPVDLDDRPGVTTGDHPVGETVGRTVYRFVQESLTNARKHAPGAPIVVRISGDPGDDLVTEVENRTPAGSAEVVESPAGSGEGLRGLSERARIVGGRLDHGPTPSGGWRVAMRLPWPS</sequence>
<feature type="transmembrane region" description="Helical" evidence="10">
    <location>
        <begin position="123"/>
        <end position="141"/>
    </location>
</feature>
<dbReference type="InterPro" id="IPR003594">
    <property type="entry name" value="HATPase_dom"/>
</dbReference>
<dbReference type="InterPro" id="IPR050482">
    <property type="entry name" value="Sensor_HK_TwoCompSys"/>
</dbReference>
<feature type="domain" description="Signal transduction histidine kinase subgroup 3 dimerisation and phosphoacceptor" evidence="12">
    <location>
        <begin position="202"/>
        <end position="266"/>
    </location>
</feature>
<dbReference type="PANTHER" id="PTHR24421:SF10">
    <property type="entry name" value="NITRATE_NITRITE SENSOR PROTEIN NARQ"/>
    <property type="match status" value="1"/>
</dbReference>
<keyword evidence="4" id="KW-0808">Transferase</keyword>
<accession>A0A4Q7V0F6</accession>
<dbReference type="Pfam" id="PF02518">
    <property type="entry name" value="HATPase_c"/>
    <property type="match status" value="1"/>
</dbReference>
<dbReference type="SUPFAM" id="SSF55874">
    <property type="entry name" value="ATPase domain of HSP90 chaperone/DNA topoisomerase II/histidine kinase"/>
    <property type="match status" value="1"/>
</dbReference>
<dbReference type="AlphaFoldDB" id="A0A4Q7V0F6"/>
<dbReference type="Pfam" id="PF07730">
    <property type="entry name" value="HisKA_3"/>
    <property type="match status" value="1"/>
</dbReference>
<dbReference type="GO" id="GO:0000155">
    <property type="term" value="F:phosphorelay sensor kinase activity"/>
    <property type="evidence" value="ECO:0007669"/>
    <property type="project" value="InterPro"/>
</dbReference>
<dbReference type="InterPro" id="IPR011712">
    <property type="entry name" value="Sig_transdc_His_kin_sub3_dim/P"/>
</dbReference>
<keyword evidence="7" id="KW-0067">ATP-binding</keyword>
<keyword evidence="14" id="KW-1185">Reference proteome</keyword>
<evidence type="ECO:0000256" key="8">
    <source>
        <dbReference type="ARBA" id="ARBA00023012"/>
    </source>
</evidence>
<dbReference type="PANTHER" id="PTHR24421">
    <property type="entry name" value="NITRATE/NITRITE SENSOR PROTEIN NARX-RELATED"/>
    <property type="match status" value="1"/>
</dbReference>
<evidence type="ECO:0000256" key="3">
    <source>
        <dbReference type="ARBA" id="ARBA00022553"/>
    </source>
</evidence>
<feature type="transmembrane region" description="Helical" evidence="10">
    <location>
        <begin position="148"/>
        <end position="168"/>
    </location>
</feature>
<dbReference type="EMBL" id="SHKL01000001">
    <property type="protein sequence ID" value="RZT86904.1"/>
    <property type="molecule type" value="Genomic_DNA"/>
</dbReference>
<evidence type="ECO:0000256" key="1">
    <source>
        <dbReference type="ARBA" id="ARBA00000085"/>
    </source>
</evidence>
<keyword evidence="3" id="KW-0597">Phosphoprotein</keyword>
<protein>
    <recommendedName>
        <fullName evidence="2">histidine kinase</fullName>
        <ecNumber evidence="2">2.7.13.3</ecNumber>
    </recommendedName>
</protein>
<feature type="region of interest" description="Disordered" evidence="9">
    <location>
        <begin position="289"/>
        <end position="308"/>
    </location>
</feature>
<dbReference type="GO" id="GO:0005524">
    <property type="term" value="F:ATP binding"/>
    <property type="evidence" value="ECO:0007669"/>
    <property type="project" value="UniProtKB-KW"/>
</dbReference>
<evidence type="ECO:0000313" key="13">
    <source>
        <dbReference type="EMBL" id="RZT86904.1"/>
    </source>
</evidence>
<comment type="catalytic activity">
    <reaction evidence="1">
        <text>ATP + protein L-histidine = ADP + protein N-phospho-L-histidine.</text>
        <dbReference type="EC" id="2.7.13.3"/>
    </reaction>
</comment>
<feature type="transmembrane region" description="Helical" evidence="10">
    <location>
        <begin position="93"/>
        <end position="117"/>
    </location>
</feature>
<dbReference type="Gene3D" id="1.20.5.1930">
    <property type="match status" value="1"/>
</dbReference>
<dbReference type="CDD" id="cd16917">
    <property type="entry name" value="HATPase_UhpB-NarQ-NarX-like"/>
    <property type="match status" value="1"/>
</dbReference>
<dbReference type="Gene3D" id="3.30.565.10">
    <property type="entry name" value="Histidine kinase-like ATPase, C-terminal domain"/>
    <property type="match status" value="1"/>
</dbReference>
<evidence type="ECO:0000259" key="11">
    <source>
        <dbReference type="Pfam" id="PF02518"/>
    </source>
</evidence>
<keyword evidence="10" id="KW-0472">Membrane</keyword>
<evidence type="ECO:0000259" key="12">
    <source>
        <dbReference type="Pfam" id="PF07730"/>
    </source>
</evidence>
<name>A0A4Q7V0F6_PSEST</name>
<dbReference type="Proteomes" id="UP000291591">
    <property type="component" value="Unassembled WGS sequence"/>
</dbReference>
<evidence type="ECO:0000256" key="4">
    <source>
        <dbReference type="ARBA" id="ARBA00022679"/>
    </source>
</evidence>
<evidence type="ECO:0000256" key="5">
    <source>
        <dbReference type="ARBA" id="ARBA00022741"/>
    </source>
</evidence>
<feature type="transmembrane region" description="Helical" evidence="10">
    <location>
        <begin position="36"/>
        <end position="56"/>
    </location>
</feature>
<dbReference type="GO" id="GO:0046983">
    <property type="term" value="F:protein dimerization activity"/>
    <property type="evidence" value="ECO:0007669"/>
    <property type="project" value="InterPro"/>
</dbReference>
<dbReference type="GO" id="GO:0016020">
    <property type="term" value="C:membrane"/>
    <property type="evidence" value="ECO:0007669"/>
    <property type="project" value="InterPro"/>
</dbReference>
<gene>
    <name evidence="13" type="ORF">EV383_3803</name>
</gene>
<evidence type="ECO:0000256" key="7">
    <source>
        <dbReference type="ARBA" id="ARBA00022840"/>
    </source>
</evidence>
<evidence type="ECO:0000256" key="9">
    <source>
        <dbReference type="SAM" id="MobiDB-lite"/>
    </source>
</evidence>
<dbReference type="EC" id="2.7.13.3" evidence="2"/>
<evidence type="ECO:0000313" key="14">
    <source>
        <dbReference type="Proteomes" id="UP000291591"/>
    </source>
</evidence>
<reference evidence="13 14" key="1">
    <citation type="submission" date="2019-02" db="EMBL/GenBank/DDBJ databases">
        <title>Sequencing the genomes of 1000 actinobacteria strains.</title>
        <authorList>
            <person name="Klenk H.-P."/>
        </authorList>
    </citation>
    <scope>NUCLEOTIDE SEQUENCE [LARGE SCALE GENOMIC DNA]</scope>
    <source>
        <strain evidence="13 14">DSM 45779</strain>
    </source>
</reference>
<organism evidence="13 14">
    <name type="scientific">Pseudonocardia sediminis</name>
    <dbReference type="NCBI Taxonomy" id="1397368"/>
    <lineage>
        <taxon>Bacteria</taxon>
        <taxon>Bacillati</taxon>
        <taxon>Actinomycetota</taxon>
        <taxon>Actinomycetes</taxon>
        <taxon>Pseudonocardiales</taxon>
        <taxon>Pseudonocardiaceae</taxon>
        <taxon>Pseudonocardia</taxon>
    </lineage>
</organism>
<feature type="transmembrane region" description="Helical" evidence="10">
    <location>
        <begin position="62"/>
        <end position="81"/>
    </location>
</feature>
<evidence type="ECO:0000256" key="6">
    <source>
        <dbReference type="ARBA" id="ARBA00022777"/>
    </source>
</evidence>
<keyword evidence="10" id="KW-0812">Transmembrane</keyword>